<evidence type="ECO:0000256" key="2">
    <source>
        <dbReference type="ARBA" id="ARBA00022723"/>
    </source>
</evidence>
<comment type="caution">
    <text evidence="7">The sequence shown here is derived from an EMBL/GenBank/DDBJ whole genome shotgun (WGS) entry which is preliminary data.</text>
</comment>
<keyword evidence="8" id="KW-1185">Reference proteome</keyword>
<name>A0A8S0WIL9_CYCAE</name>
<keyword evidence="2" id="KW-0479">Metal-binding</keyword>
<sequence length="230" mass="26283">MVIPAMDHIDETLATATWNKNLSPSIHAALAIGKRTLNRYYNKTNHSEVYHIAMVLHPCHKLVYFKNAGWQDEWIEAARSIVWDEYDRTYVFMDTGIESTSGAPIAQTTLQSLNIFDNLPSLAAPTPCELRDELERYLSTDPEFVTDPLSWWYKRRTAYPHLHRMALDYLSIPATSVDVERSTCALICLGYWSLLSYVNDADVKAATILPEIQEGEEEDLPIGWDAIHHK</sequence>
<keyword evidence="3" id="KW-0863">Zinc-finger</keyword>
<organism evidence="7 8">
    <name type="scientific">Cyclocybe aegerita</name>
    <name type="common">Black poplar mushroom</name>
    <name type="synonym">Agrocybe aegerita</name>
    <dbReference type="NCBI Taxonomy" id="1973307"/>
    <lineage>
        <taxon>Eukaryota</taxon>
        <taxon>Fungi</taxon>
        <taxon>Dikarya</taxon>
        <taxon>Basidiomycota</taxon>
        <taxon>Agaricomycotina</taxon>
        <taxon>Agaricomycetes</taxon>
        <taxon>Agaricomycetidae</taxon>
        <taxon>Agaricales</taxon>
        <taxon>Agaricineae</taxon>
        <taxon>Bolbitiaceae</taxon>
        <taxon>Cyclocybe</taxon>
    </lineage>
</organism>
<dbReference type="AlphaFoldDB" id="A0A8S0WIL9"/>
<dbReference type="EMBL" id="CACVBS010000090">
    <property type="protein sequence ID" value="CAA7270540.1"/>
    <property type="molecule type" value="Genomic_DNA"/>
</dbReference>
<keyword evidence="4" id="KW-0862">Zinc</keyword>
<dbReference type="PANTHER" id="PTHR46481:SF10">
    <property type="entry name" value="ZINC FINGER BED DOMAIN-CONTAINING PROTEIN 39"/>
    <property type="match status" value="1"/>
</dbReference>
<evidence type="ECO:0000256" key="3">
    <source>
        <dbReference type="ARBA" id="ARBA00022771"/>
    </source>
</evidence>
<evidence type="ECO:0000256" key="5">
    <source>
        <dbReference type="ARBA" id="ARBA00023242"/>
    </source>
</evidence>
<dbReference type="InterPro" id="IPR052035">
    <property type="entry name" value="ZnF_BED_domain_contain"/>
</dbReference>
<evidence type="ECO:0000259" key="6">
    <source>
        <dbReference type="Pfam" id="PF05699"/>
    </source>
</evidence>
<dbReference type="SUPFAM" id="SSF53098">
    <property type="entry name" value="Ribonuclease H-like"/>
    <property type="match status" value="1"/>
</dbReference>
<dbReference type="GO" id="GO:0046983">
    <property type="term" value="F:protein dimerization activity"/>
    <property type="evidence" value="ECO:0007669"/>
    <property type="project" value="InterPro"/>
</dbReference>
<accession>A0A8S0WIL9</accession>
<comment type="subcellular location">
    <subcellularLocation>
        <location evidence="1">Nucleus</location>
    </subcellularLocation>
</comment>
<reference evidence="7 8" key="1">
    <citation type="submission" date="2020-01" db="EMBL/GenBank/DDBJ databases">
        <authorList>
            <person name="Gupta K D."/>
        </authorList>
    </citation>
    <scope>NUCLEOTIDE SEQUENCE [LARGE SCALE GENOMIC DNA]</scope>
</reference>
<dbReference type="InterPro" id="IPR012337">
    <property type="entry name" value="RNaseH-like_sf"/>
</dbReference>
<dbReference type="InterPro" id="IPR008906">
    <property type="entry name" value="HATC_C_dom"/>
</dbReference>
<dbReference type="Pfam" id="PF05699">
    <property type="entry name" value="Dimer_Tnp_hAT"/>
    <property type="match status" value="1"/>
</dbReference>
<proteinExistence type="predicted"/>
<dbReference type="Proteomes" id="UP000467700">
    <property type="component" value="Unassembled WGS sequence"/>
</dbReference>
<feature type="domain" description="HAT C-terminal dimerisation" evidence="6">
    <location>
        <begin position="133"/>
        <end position="186"/>
    </location>
</feature>
<gene>
    <name evidence="7" type="ORF">AAE3_LOCUS12728</name>
</gene>
<dbReference type="GO" id="GO:0008270">
    <property type="term" value="F:zinc ion binding"/>
    <property type="evidence" value="ECO:0007669"/>
    <property type="project" value="UniProtKB-KW"/>
</dbReference>
<dbReference type="PANTHER" id="PTHR46481">
    <property type="entry name" value="ZINC FINGER BED DOMAIN-CONTAINING PROTEIN 4"/>
    <property type="match status" value="1"/>
</dbReference>
<protein>
    <recommendedName>
        <fullName evidence="6">HAT C-terminal dimerisation domain-containing protein</fullName>
    </recommendedName>
</protein>
<dbReference type="GO" id="GO:0005634">
    <property type="term" value="C:nucleus"/>
    <property type="evidence" value="ECO:0007669"/>
    <property type="project" value="UniProtKB-SubCell"/>
</dbReference>
<keyword evidence="5" id="KW-0539">Nucleus</keyword>
<evidence type="ECO:0000313" key="8">
    <source>
        <dbReference type="Proteomes" id="UP000467700"/>
    </source>
</evidence>
<evidence type="ECO:0000256" key="4">
    <source>
        <dbReference type="ARBA" id="ARBA00022833"/>
    </source>
</evidence>
<evidence type="ECO:0000256" key="1">
    <source>
        <dbReference type="ARBA" id="ARBA00004123"/>
    </source>
</evidence>
<evidence type="ECO:0000313" key="7">
    <source>
        <dbReference type="EMBL" id="CAA7270540.1"/>
    </source>
</evidence>
<dbReference type="OrthoDB" id="3359487at2759"/>